<comment type="caution">
    <text evidence="3">The sequence shown here is derived from an EMBL/GenBank/DDBJ whole genome shotgun (WGS) entry which is preliminary data.</text>
</comment>
<feature type="region of interest" description="Disordered" evidence="1">
    <location>
        <begin position="1"/>
        <end position="22"/>
    </location>
</feature>
<evidence type="ECO:0000256" key="1">
    <source>
        <dbReference type="SAM" id="MobiDB-lite"/>
    </source>
</evidence>
<dbReference type="Gene3D" id="3.40.970.10">
    <property type="entry name" value="Ribonuclease H1, N-terminal domain"/>
    <property type="match status" value="1"/>
</dbReference>
<organism evidence="3 4">
    <name type="scientific">Marasmiellus scandens</name>
    <dbReference type="NCBI Taxonomy" id="2682957"/>
    <lineage>
        <taxon>Eukaryota</taxon>
        <taxon>Fungi</taxon>
        <taxon>Dikarya</taxon>
        <taxon>Basidiomycota</taxon>
        <taxon>Agaricomycotina</taxon>
        <taxon>Agaricomycetes</taxon>
        <taxon>Agaricomycetidae</taxon>
        <taxon>Agaricales</taxon>
        <taxon>Marasmiineae</taxon>
        <taxon>Omphalotaceae</taxon>
        <taxon>Marasmiellus</taxon>
    </lineage>
</organism>
<dbReference type="EMBL" id="JBANRG010000064">
    <property type="protein sequence ID" value="KAK7441194.1"/>
    <property type="molecule type" value="Genomic_DNA"/>
</dbReference>
<keyword evidence="4" id="KW-1185">Reference proteome</keyword>
<feature type="region of interest" description="Disordered" evidence="1">
    <location>
        <begin position="121"/>
        <end position="196"/>
    </location>
</feature>
<name>A0ABR1IU60_9AGAR</name>
<reference evidence="3 4" key="1">
    <citation type="submission" date="2024-01" db="EMBL/GenBank/DDBJ databases">
        <title>A draft genome for the cacao thread blight pathogen Marasmiellus scandens.</title>
        <authorList>
            <person name="Baruah I.K."/>
            <person name="Leung J."/>
            <person name="Bukari Y."/>
            <person name="Amoako-Attah I."/>
            <person name="Meinhardt L.W."/>
            <person name="Bailey B.A."/>
            <person name="Cohen S.P."/>
        </authorList>
    </citation>
    <scope>NUCLEOTIDE SEQUENCE [LARGE SCALE GENOMIC DNA]</scope>
    <source>
        <strain evidence="3 4">GH-19</strain>
    </source>
</reference>
<evidence type="ECO:0000313" key="3">
    <source>
        <dbReference type="EMBL" id="KAK7441194.1"/>
    </source>
</evidence>
<evidence type="ECO:0000259" key="2">
    <source>
        <dbReference type="Pfam" id="PF01693"/>
    </source>
</evidence>
<dbReference type="InterPro" id="IPR037056">
    <property type="entry name" value="RNase_H1_N_sf"/>
</dbReference>
<dbReference type="InterPro" id="IPR011320">
    <property type="entry name" value="RNase_H1_N"/>
</dbReference>
<protein>
    <recommendedName>
        <fullName evidence="2">Ribonuclease H1 N-terminal domain-containing protein</fullName>
    </recommendedName>
</protein>
<sequence>MSAADSSPIRPTCRPRLYDGQTPGVSHKPKKFYLILNGSGAGCYTTWNDVAARVLGVSTANYASYKTYELAVNAWTAYCLGHHIHEVGFVEGTPYTPPADVEQPVATVPPPHRPSVVHATEAIPNSEDRSGSHSGTVSSISSPSITSSGSAPASPSKRRVARAFFGPDSPGRVQHAPPRTRKWAVSSGGNNAVLTP</sequence>
<dbReference type="Proteomes" id="UP001498398">
    <property type="component" value="Unassembled WGS sequence"/>
</dbReference>
<feature type="compositionally biased region" description="Polar residues" evidence="1">
    <location>
        <begin position="187"/>
        <end position="196"/>
    </location>
</feature>
<proteinExistence type="predicted"/>
<feature type="compositionally biased region" description="Low complexity" evidence="1">
    <location>
        <begin position="132"/>
        <end position="155"/>
    </location>
</feature>
<feature type="domain" description="Ribonuclease H1 N-terminal" evidence="2">
    <location>
        <begin position="31"/>
        <end position="73"/>
    </location>
</feature>
<dbReference type="Pfam" id="PF01693">
    <property type="entry name" value="Cauli_VI"/>
    <property type="match status" value="1"/>
</dbReference>
<gene>
    <name evidence="3" type="ORF">VKT23_016675</name>
</gene>
<dbReference type="InterPro" id="IPR009027">
    <property type="entry name" value="Ribosomal_bL9/RNase_H1_N"/>
</dbReference>
<accession>A0ABR1IU60</accession>
<evidence type="ECO:0000313" key="4">
    <source>
        <dbReference type="Proteomes" id="UP001498398"/>
    </source>
</evidence>
<dbReference type="SUPFAM" id="SSF55658">
    <property type="entry name" value="L9 N-domain-like"/>
    <property type="match status" value="1"/>
</dbReference>